<organism evidence="1 2">
    <name type="scientific">Vairimorpha apis BRL 01</name>
    <dbReference type="NCBI Taxonomy" id="1037528"/>
    <lineage>
        <taxon>Eukaryota</taxon>
        <taxon>Fungi</taxon>
        <taxon>Fungi incertae sedis</taxon>
        <taxon>Microsporidia</taxon>
        <taxon>Nosematidae</taxon>
        <taxon>Vairimorpha</taxon>
    </lineage>
</organism>
<name>T0L874_9MICR</name>
<dbReference type="AlphaFoldDB" id="T0L874"/>
<evidence type="ECO:0000313" key="2">
    <source>
        <dbReference type="Proteomes" id="UP000053780"/>
    </source>
</evidence>
<keyword evidence="2" id="KW-1185">Reference proteome</keyword>
<dbReference type="EMBL" id="KE647246">
    <property type="protein sequence ID" value="EQB60724.1"/>
    <property type="molecule type" value="Genomic_DNA"/>
</dbReference>
<dbReference type="HOGENOM" id="CLU_052697_0_0_1"/>
<proteinExistence type="predicted"/>
<reference evidence="1 2" key="1">
    <citation type="journal article" date="2013" name="BMC Genomics">
        <title>Genome sequencing and comparative genomics of honey bee microsporidia, Nosema apis reveal novel insights into host-parasite interactions.</title>
        <authorList>
            <person name="Chen Yp."/>
            <person name="Pettis J.S."/>
            <person name="Zhao Y."/>
            <person name="Liu X."/>
            <person name="Tallon L.J."/>
            <person name="Sadzewicz L.D."/>
            <person name="Li R."/>
            <person name="Zheng H."/>
            <person name="Huang S."/>
            <person name="Zhang X."/>
            <person name="Hamilton M.C."/>
            <person name="Pernal S.F."/>
            <person name="Melathopoulos A.P."/>
            <person name="Yan X."/>
            <person name="Evans J.D."/>
        </authorList>
    </citation>
    <scope>NUCLEOTIDE SEQUENCE [LARGE SCALE GENOMIC DNA]</scope>
    <source>
        <strain evidence="1 2">BRL 01</strain>
    </source>
</reference>
<sequence length="331" mass="38443">MFWFDWVAKIFVNDYIDHKITPDSISLIFSYPVRYEENFAYPVKFSKFWCFEEKTSLNLNIKAYLESAIKEKIENYIFLSENIINQNKNTATDELNSTKLSENDNYNLNNIVNENRFSKSLKVNSVLNDSVATFFASKFIDNSKSIGIILGTGTNGSFCINDYYIFNSEWGNFKPKSLKLMKEEELVLSQQKDHCNFLDVICGNGYKSRILSNLLENENHYITHENLDLASILKENIDDKCKRLLLELIERSSKILSALICAVIKKYNSSNINIILNGSGFSQDNQRFNFITILKETLERLELKNMNLNIIYEEGLTFVGAAYYEYCNFFN</sequence>
<evidence type="ECO:0000313" key="1">
    <source>
        <dbReference type="EMBL" id="EQB60724.1"/>
    </source>
</evidence>
<protein>
    <submittedName>
        <fullName evidence="1">Hexokinase</fullName>
    </submittedName>
</protein>
<dbReference type="Gene3D" id="3.30.420.40">
    <property type="match status" value="1"/>
</dbReference>
<keyword evidence="1" id="KW-0808">Transferase</keyword>
<gene>
    <name evidence="1" type="ORF">NAPIS_ORF01706</name>
</gene>
<dbReference type="Proteomes" id="UP000053780">
    <property type="component" value="Unassembled WGS sequence"/>
</dbReference>
<dbReference type="OrthoDB" id="419537at2759"/>
<keyword evidence="1" id="KW-0418">Kinase</keyword>
<dbReference type="InterPro" id="IPR043129">
    <property type="entry name" value="ATPase_NBD"/>
</dbReference>
<dbReference type="GO" id="GO:0016301">
    <property type="term" value="F:kinase activity"/>
    <property type="evidence" value="ECO:0007669"/>
    <property type="project" value="UniProtKB-KW"/>
</dbReference>
<dbReference type="SUPFAM" id="SSF53067">
    <property type="entry name" value="Actin-like ATPase domain"/>
    <property type="match status" value="1"/>
</dbReference>
<dbReference type="VEuPathDB" id="MicrosporidiaDB:NAPIS_ORF01706"/>
<accession>T0L874</accession>